<proteinExistence type="predicted"/>
<gene>
    <name evidence="1" type="ORF">E4V82_06260</name>
</gene>
<accession>A0A5N7IYZ6</accession>
<protein>
    <submittedName>
        <fullName evidence="1">Uncharacterized protein</fullName>
    </submittedName>
</protein>
<reference evidence="1 2" key="1">
    <citation type="journal article" date="2019" name="Lett. Appl. Microbiol.">
        <title>A case of 'blown pack' spoilage of vacuum-packaged pork likely associated with Clostridium estertheticum in Canada.</title>
        <authorList>
            <person name="Zhang P."/>
            <person name="Ward P."/>
            <person name="McMullen L.M."/>
            <person name="Yang X."/>
        </authorList>
    </citation>
    <scope>NUCLEOTIDE SEQUENCE [LARGE SCALE GENOMIC DNA]</scope>
    <source>
        <strain evidence="1 2">MA19</strain>
    </source>
</reference>
<dbReference type="AlphaFoldDB" id="A0A5N7IYZ6"/>
<dbReference type="EMBL" id="SPSF01000016">
    <property type="protein sequence ID" value="MPQ61715.1"/>
    <property type="molecule type" value="Genomic_DNA"/>
</dbReference>
<dbReference type="RefSeq" id="WP_162523094.1">
    <property type="nucleotide sequence ID" value="NZ_SPSE01000017.1"/>
</dbReference>
<dbReference type="Proteomes" id="UP000342249">
    <property type="component" value="Unassembled WGS sequence"/>
</dbReference>
<evidence type="ECO:0000313" key="1">
    <source>
        <dbReference type="EMBL" id="MPQ61715.1"/>
    </source>
</evidence>
<name>A0A5N7IYZ6_9CLOT</name>
<sequence length="64" mass="7745">MIEIQPYIEKDENSSIYLRNLNNMYDIYKTESYHLMGKVINLERLDPRSYDKSTEIKTLFTMFS</sequence>
<organism evidence="1 2">
    <name type="scientific">Clostridium estertheticum</name>
    <dbReference type="NCBI Taxonomy" id="238834"/>
    <lineage>
        <taxon>Bacteria</taxon>
        <taxon>Bacillati</taxon>
        <taxon>Bacillota</taxon>
        <taxon>Clostridia</taxon>
        <taxon>Eubacteriales</taxon>
        <taxon>Clostridiaceae</taxon>
        <taxon>Clostridium</taxon>
    </lineage>
</organism>
<comment type="caution">
    <text evidence="1">The sequence shown here is derived from an EMBL/GenBank/DDBJ whole genome shotgun (WGS) entry which is preliminary data.</text>
</comment>
<evidence type="ECO:0000313" key="2">
    <source>
        <dbReference type="Proteomes" id="UP000342249"/>
    </source>
</evidence>